<keyword evidence="4 6" id="KW-0233">DNA recombination</keyword>
<feature type="region of interest" description="Domain III" evidence="6">
    <location>
        <begin position="155"/>
        <end position="203"/>
    </location>
</feature>
<reference evidence="9 10" key="1">
    <citation type="submission" date="2021-12" db="EMBL/GenBank/DDBJ databases">
        <title>Siccirubricoccus leaddurans sp. nov., a high concentration Zn2+ tolerance bacterium.</title>
        <authorList>
            <person name="Cao Y."/>
        </authorList>
    </citation>
    <scope>NUCLEOTIDE SEQUENCE [LARGE SCALE GENOMIC DNA]</scope>
    <source>
        <strain evidence="9 10">KC 17139</strain>
    </source>
</reference>
<keyword evidence="1 6" id="KW-0963">Cytoplasm</keyword>
<evidence type="ECO:0000256" key="6">
    <source>
        <dbReference type="HAMAP-Rule" id="MF_00031"/>
    </source>
</evidence>
<feature type="region of interest" description="Domain I" evidence="6">
    <location>
        <begin position="1"/>
        <end position="64"/>
    </location>
</feature>
<evidence type="ECO:0000259" key="7">
    <source>
        <dbReference type="Pfam" id="PF01330"/>
    </source>
</evidence>
<evidence type="ECO:0000256" key="3">
    <source>
        <dbReference type="ARBA" id="ARBA00023125"/>
    </source>
</evidence>
<dbReference type="InterPro" id="IPR010994">
    <property type="entry name" value="RuvA_2-like"/>
</dbReference>
<dbReference type="Pfam" id="PF14520">
    <property type="entry name" value="HHH_5"/>
    <property type="match status" value="1"/>
</dbReference>
<dbReference type="Gene3D" id="1.10.8.10">
    <property type="entry name" value="DNA helicase RuvA subunit, C-terminal domain"/>
    <property type="match status" value="1"/>
</dbReference>
<comment type="caution">
    <text evidence="9">The sequence shown here is derived from an EMBL/GenBank/DDBJ whole genome shotgun (WGS) entry which is preliminary data.</text>
</comment>
<comment type="subcellular location">
    <subcellularLocation>
        <location evidence="6">Cytoplasm</location>
    </subcellularLocation>
</comment>
<organism evidence="9 10">
    <name type="scientific">Siccirubricoccus soli</name>
    <dbReference type="NCBI Taxonomy" id="2899147"/>
    <lineage>
        <taxon>Bacteria</taxon>
        <taxon>Pseudomonadati</taxon>
        <taxon>Pseudomonadota</taxon>
        <taxon>Alphaproteobacteria</taxon>
        <taxon>Acetobacterales</taxon>
        <taxon>Roseomonadaceae</taxon>
        <taxon>Siccirubricoccus</taxon>
    </lineage>
</organism>
<dbReference type="SUPFAM" id="SSF47781">
    <property type="entry name" value="RuvA domain 2-like"/>
    <property type="match status" value="1"/>
</dbReference>
<dbReference type="Pfam" id="PF01330">
    <property type="entry name" value="RuvA_N"/>
    <property type="match status" value="1"/>
</dbReference>
<comment type="caution">
    <text evidence="6">Lacks conserved residue(s) required for the propagation of feature annotation.</text>
</comment>
<accession>A0ABT1DCJ3</accession>
<comment type="domain">
    <text evidence="6">Has three domains with a flexible linker between the domains II and III and assumes an 'L' shape. Domain III is highly mobile and contacts RuvB.</text>
</comment>
<evidence type="ECO:0000256" key="4">
    <source>
        <dbReference type="ARBA" id="ARBA00023172"/>
    </source>
</evidence>
<dbReference type="InterPro" id="IPR012340">
    <property type="entry name" value="NA-bd_OB-fold"/>
</dbReference>
<dbReference type="SUPFAM" id="SSF46929">
    <property type="entry name" value="DNA helicase RuvA subunit, C-terminal domain"/>
    <property type="match status" value="1"/>
</dbReference>
<evidence type="ECO:0000256" key="2">
    <source>
        <dbReference type="ARBA" id="ARBA00022763"/>
    </source>
</evidence>
<dbReference type="RefSeq" id="WP_252956346.1">
    <property type="nucleotide sequence ID" value="NZ_JAFIRR010000214.1"/>
</dbReference>
<gene>
    <name evidence="6 9" type="primary">ruvA</name>
    <name evidence="9" type="ORF">JYK14_26345</name>
</gene>
<dbReference type="HAMAP" id="MF_00031">
    <property type="entry name" value="DNA_HJ_migration_RuvA"/>
    <property type="match status" value="1"/>
</dbReference>
<feature type="domain" description="DNA helicase Holliday junction RuvA type" evidence="7">
    <location>
        <begin position="1"/>
        <end position="62"/>
    </location>
</feature>
<keyword evidence="3 6" id="KW-0238">DNA-binding</keyword>
<dbReference type="Gene3D" id="1.10.150.20">
    <property type="entry name" value="5' to 3' exonuclease, C-terminal subdomain"/>
    <property type="match status" value="1"/>
</dbReference>
<dbReference type="Gene3D" id="2.40.50.140">
    <property type="entry name" value="Nucleic acid-binding proteins"/>
    <property type="match status" value="1"/>
</dbReference>
<keyword evidence="10" id="KW-1185">Reference proteome</keyword>
<dbReference type="InterPro" id="IPR000085">
    <property type="entry name" value="RuvA"/>
</dbReference>
<evidence type="ECO:0000259" key="8">
    <source>
        <dbReference type="Pfam" id="PF07499"/>
    </source>
</evidence>
<evidence type="ECO:0000256" key="1">
    <source>
        <dbReference type="ARBA" id="ARBA00022490"/>
    </source>
</evidence>
<dbReference type="SUPFAM" id="SSF50249">
    <property type="entry name" value="Nucleic acid-binding proteins"/>
    <property type="match status" value="1"/>
</dbReference>
<dbReference type="InterPro" id="IPR036267">
    <property type="entry name" value="RuvA_C_sf"/>
</dbReference>
<protein>
    <recommendedName>
        <fullName evidence="6">Holliday junction branch migration complex subunit RuvA</fullName>
    </recommendedName>
</protein>
<proteinExistence type="inferred from homology"/>
<dbReference type="InterPro" id="IPR013849">
    <property type="entry name" value="DNA_helicase_Holl-junc_RuvA_I"/>
</dbReference>
<comment type="subunit">
    <text evidence="6">Homotetramer. Forms an RuvA(8)-RuvB(12)-Holliday junction (HJ) complex. HJ DNA is sandwiched between 2 RuvA tetramers; dsDNA enters through RuvA and exits via RuvB. An RuvB hexamer assembles on each DNA strand where it exits the tetramer. Each RuvB hexamer is contacted by two RuvA subunits (via domain III) on 2 adjacent RuvB subunits; this complex drives branch migration. In the full resolvosome a probable DNA-RuvA(4)-RuvB(12)-RuvC(2) complex forms which resolves the HJ.</text>
</comment>
<dbReference type="NCBIfam" id="TIGR00084">
    <property type="entry name" value="ruvA"/>
    <property type="match status" value="1"/>
</dbReference>
<comment type="similarity">
    <text evidence="6">Belongs to the RuvA family.</text>
</comment>
<dbReference type="CDD" id="cd14332">
    <property type="entry name" value="UBA_RuvA_C"/>
    <property type="match status" value="1"/>
</dbReference>
<evidence type="ECO:0000313" key="9">
    <source>
        <dbReference type="EMBL" id="MCO6419661.1"/>
    </source>
</evidence>
<sequence length="203" mass="21268">MIGKLTGRLDSVHEGGCILDVNGVGYLLSCSTKTLDRLRDAPQAAQLLVETHVRQDAIVLFGFATRQERETFAKLTSIQGVGPKVALDILSAFGPEELAGAIRAGDRAGLRQANGVGAKLADRLVTELRDWAGGIQPPSGIAVAPTATVQAPAGAEADAVSALINLGWRRPEAQAAVNRAKTRLGDGAALESLIRDSLKELAR</sequence>
<name>A0ABT1DCJ3_9PROT</name>
<dbReference type="EMBL" id="JAFIRR010000214">
    <property type="protein sequence ID" value="MCO6419661.1"/>
    <property type="molecule type" value="Genomic_DNA"/>
</dbReference>
<dbReference type="InterPro" id="IPR011114">
    <property type="entry name" value="RuvA_C"/>
</dbReference>
<keyword evidence="2 6" id="KW-0227">DNA damage</keyword>
<dbReference type="Pfam" id="PF07499">
    <property type="entry name" value="RuvA_C"/>
    <property type="match status" value="1"/>
</dbReference>
<evidence type="ECO:0000313" key="10">
    <source>
        <dbReference type="Proteomes" id="UP001523392"/>
    </source>
</evidence>
<evidence type="ECO:0000256" key="5">
    <source>
        <dbReference type="ARBA" id="ARBA00023204"/>
    </source>
</evidence>
<dbReference type="Proteomes" id="UP001523392">
    <property type="component" value="Unassembled WGS sequence"/>
</dbReference>
<keyword evidence="5 6" id="KW-0234">DNA repair</keyword>
<comment type="function">
    <text evidence="6">The RuvA-RuvB-RuvC complex processes Holliday junction (HJ) DNA during genetic recombination and DNA repair, while the RuvA-RuvB complex plays an important role in the rescue of blocked DNA replication forks via replication fork reversal (RFR). RuvA specifically binds to HJ cruciform DNA, conferring on it an open structure. The RuvB hexamer acts as an ATP-dependent pump, pulling dsDNA into and through the RuvAB complex. HJ branch migration allows RuvC to scan DNA until it finds its consensus sequence, where it cleaves and resolves the cruciform DNA.</text>
</comment>
<feature type="domain" description="Holliday junction DNA helicase RuvA C-terminal" evidence="8">
    <location>
        <begin position="155"/>
        <end position="201"/>
    </location>
</feature>